<evidence type="ECO:0000259" key="2">
    <source>
        <dbReference type="Pfam" id="PF18962"/>
    </source>
</evidence>
<dbReference type="NCBIfam" id="TIGR04183">
    <property type="entry name" value="Por_Secre_tail"/>
    <property type="match status" value="1"/>
</dbReference>
<dbReference type="AlphaFoldDB" id="A0A1W1YC14"/>
<dbReference type="Pfam" id="PF18962">
    <property type="entry name" value="Por_Secre_tail"/>
    <property type="match status" value="1"/>
</dbReference>
<feature type="domain" description="Secretion system C-terminal sorting" evidence="2">
    <location>
        <begin position="228"/>
        <end position="295"/>
    </location>
</feature>
<evidence type="ECO:0000313" key="4">
    <source>
        <dbReference type="Proteomes" id="UP000192393"/>
    </source>
</evidence>
<keyword evidence="1" id="KW-0732">Signal</keyword>
<reference evidence="3 4" key="1">
    <citation type="submission" date="2017-04" db="EMBL/GenBank/DDBJ databases">
        <authorList>
            <person name="Afonso C.L."/>
            <person name="Miller P.J."/>
            <person name="Scott M.A."/>
            <person name="Spackman E."/>
            <person name="Goraichik I."/>
            <person name="Dimitrov K.M."/>
            <person name="Suarez D.L."/>
            <person name="Swayne D.E."/>
        </authorList>
    </citation>
    <scope>NUCLEOTIDE SEQUENCE [LARGE SCALE GENOMIC DNA]</scope>
    <source>
        <strain evidence="3 4">CGMCC 1.12708</strain>
    </source>
</reference>
<dbReference type="OrthoDB" id="1352671at2"/>
<dbReference type="InterPro" id="IPR026444">
    <property type="entry name" value="Secre_tail"/>
</dbReference>
<name>A0A1W1YC14_9FLAO</name>
<evidence type="ECO:0000256" key="1">
    <source>
        <dbReference type="ARBA" id="ARBA00022729"/>
    </source>
</evidence>
<keyword evidence="4" id="KW-1185">Reference proteome</keyword>
<dbReference type="STRING" id="1434700.SAMN06296427_101247"/>
<evidence type="ECO:0000313" key="3">
    <source>
        <dbReference type="EMBL" id="SMC33712.1"/>
    </source>
</evidence>
<sequence>MRKKLSVYSIILFSGLVTGQEAKISFESEEGYTLAALGGQFNWQTWGETSGDQTVVTALKASDGLQSVKINSNESVKDDYGVESTIPFYEKSEITFDINVEEIGGSDNWVVIYNSDYEMIAGVDFNAIGNVEIYDQGDFDFVSTSSIFVNDQWYKVKIELDFTSHTVNYYLDNSLIHSAAIDSSITRYDILDFRTDDFGTSFYVDNINIKNLESMTASDITKQNNIKIYPNPVADILYVESDKSIKSFKLYDTAGGLIKSQSANRKLTKLDIRSLNKGIYILKLETANGIESKEIIKK</sequence>
<accession>A0A1W1YC14</accession>
<dbReference type="EMBL" id="FWXS01000001">
    <property type="protein sequence ID" value="SMC33712.1"/>
    <property type="molecule type" value="Genomic_DNA"/>
</dbReference>
<organism evidence="3 4">
    <name type="scientific">Moheibacter sediminis</name>
    <dbReference type="NCBI Taxonomy" id="1434700"/>
    <lineage>
        <taxon>Bacteria</taxon>
        <taxon>Pseudomonadati</taxon>
        <taxon>Bacteroidota</taxon>
        <taxon>Flavobacteriia</taxon>
        <taxon>Flavobacteriales</taxon>
        <taxon>Weeksellaceae</taxon>
        <taxon>Moheibacter</taxon>
    </lineage>
</organism>
<gene>
    <name evidence="3" type="ORF">SAMN06296427_101247</name>
</gene>
<protein>
    <submittedName>
        <fullName evidence="3">Por secretion system C-terminal sorting domain-containing protein</fullName>
    </submittedName>
</protein>
<proteinExistence type="predicted"/>
<dbReference type="RefSeq" id="WP_084015466.1">
    <property type="nucleotide sequence ID" value="NZ_FWXS01000001.1"/>
</dbReference>
<dbReference type="Proteomes" id="UP000192393">
    <property type="component" value="Unassembled WGS sequence"/>
</dbReference>